<comment type="function">
    <text evidence="6">Ligates lysine onto the cytidine present at position 34 of the AUA codon-specific tRNA(Ile) that contains the anticodon CAU, in an ATP-dependent manner. Cytidine is converted to lysidine, thus changing the amino acid specificity of the tRNA from methionine to isoleucine.</text>
</comment>
<dbReference type="EC" id="6.3.4.19" evidence="6"/>
<dbReference type="CDD" id="cd01992">
    <property type="entry name" value="TilS_N"/>
    <property type="match status" value="1"/>
</dbReference>
<keyword evidence="6" id="KW-0963">Cytoplasm</keyword>
<dbReference type="PANTHER" id="PTHR43033:SF1">
    <property type="entry name" value="TRNA(ILE)-LYSIDINE SYNTHASE-RELATED"/>
    <property type="match status" value="1"/>
</dbReference>
<keyword evidence="1 6" id="KW-0436">Ligase</keyword>
<dbReference type="PANTHER" id="PTHR43033">
    <property type="entry name" value="TRNA(ILE)-LYSIDINE SYNTHASE-RELATED"/>
    <property type="match status" value="1"/>
</dbReference>
<reference evidence="9 10" key="1">
    <citation type="submission" date="2023-05" db="EMBL/GenBank/DDBJ databases">
        <title>Metabolic capabilities are highly conserved among human nasal-associated Corynebacterium species in pangenomic analyses.</title>
        <authorList>
            <person name="Tran T.H."/>
            <person name="Roberts A.Q."/>
            <person name="Escapa I.F."/>
            <person name="Gao W."/>
            <person name="Conlan S."/>
            <person name="Kong H."/>
            <person name="Segre J.A."/>
            <person name="Kelly M.S."/>
            <person name="Lemon K.P."/>
        </authorList>
    </citation>
    <scope>NUCLEOTIDE SEQUENCE [LARGE SCALE GENOMIC DNA]</scope>
    <source>
        <strain evidence="9 10">KPL3772</strain>
    </source>
</reference>
<evidence type="ECO:0000256" key="6">
    <source>
        <dbReference type="HAMAP-Rule" id="MF_01161"/>
    </source>
</evidence>
<dbReference type="Proteomes" id="UP001239759">
    <property type="component" value="Unassembled WGS sequence"/>
</dbReference>
<evidence type="ECO:0000256" key="7">
    <source>
        <dbReference type="SAM" id="MobiDB-lite"/>
    </source>
</evidence>
<protein>
    <recommendedName>
        <fullName evidence="6">tRNA(Ile)-lysidine synthase</fullName>
        <ecNumber evidence="6">6.3.4.19</ecNumber>
    </recommendedName>
    <alternativeName>
        <fullName evidence="6">tRNA(Ile)-2-lysyl-cytidine synthase</fullName>
    </alternativeName>
    <alternativeName>
        <fullName evidence="6">tRNA(Ile)-lysidine synthetase</fullName>
    </alternativeName>
</protein>
<gene>
    <name evidence="6 9" type="primary">tilS</name>
    <name evidence="9" type="ORF">QPX23_03710</name>
</gene>
<keyword evidence="3 6" id="KW-0547">Nucleotide-binding</keyword>
<evidence type="ECO:0000256" key="4">
    <source>
        <dbReference type="ARBA" id="ARBA00022840"/>
    </source>
</evidence>
<feature type="domain" description="tRNA(Ile)-lysidine/2-thiocytidine synthase N-terminal" evidence="8">
    <location>
        <begin position="41"/>
        <end position="206"/>
    </location>
</feature>
<feature type="region of interest" description="Disordered" evidence="7">
    <location>
        <begin position="248"/>
        <end position="277"/>
    </location>
</feature>
<dbReference type="InterPro" id="IPR012094">
    <property type="entry name" value="tRNA_Ile_lys_synt"/>
</dbReference>
<comment type="subcellular location">
    <subcellularLocation>
        <location evidence="6">Cytoplasm</location>
    </subcellularLocation>
</comment>
<evidence type="ECO:0000313" key="10">
    <source>
        <dbReference type="Proteomes" id="UP001239759"/>
    </source>
</evidence>
<dbReference type="SUPFAM" id="SSF52402">
    <property type="entry name" value="Adenine nucleotide alpha hydrolases-like"/>
    <property type="match status" value="1"/>
</dbReference>
<keyword evidence="10" id="KW-1185">Reference proteome</keyword>
<evidence type="ECO:0000256" key="1">
    <source>
        <dbReference type="ARBA" id="ARBA00022598"/>
    </source>
</evidence>
<dbReference type="HAMAP" id="MF_01161">
    <property type="entry name" value="tRNA_Ile_lys_synt"/>
    <property type="match status" value="1"/>
</dbReference>
<evidence type="ECO:0000256" key="5">
    <source>
        <dbReference type="ARBA" id="ARBA00048539"/>
    </source>
</evidence>
<name>A0ABT7FWH2_9CORY</name>
<feature type="binding site" evidence="6">
    <location>
        <begin position="46"/>
        <end position="51"/>
    </location>
    <ligand>
        <name>ATP</name>
        <dbReference type="ChEBI" id="CHEBI:30616"/>
    </ligand>
</feature>
<dbReference type="InterPro" id="IPR011063">
    <property type="entry name" value="TilS/TtcA_N"/>
</dbReference>
<evidence type="ECO:0000256" key="3">
    <source>
        <dbReference type="ARBA" id="ARBA00022741"/>
    </source>
</evidence>
<dbReference type="InterPro" id="IPR014729">
    <property type="entry name" value="Rossmann-like_a/b/a_fold"/>
</dbReference>
<dbReference type="EMBL" id="JASNUQ010000004">
    <property type="protein sequence ID" value="MDK4289842.1"/>
    <property type="molecule type" value="Genomic_DNA"/>
</dbReference>
<evidence type="ECO:0000256" key="2">
    <source>
        <dbReference type="ARBA" id="ARBA00022694"/>
    </source>
</evidence>
<keyword evidence="2 6" id="KW-0819">tRNA processing</keyword>
<dbReference type="Gene3D" id="3.40.50.620">
    <property type="entry name" value="HUPs"/>
    <property type="match status" value="1"/>
</dbReference>
<comment type="similarity">
    <text evidence="6">Belongs to the tRNA(Ile)-lysidine synthase family.</text>
</comment>
<proteinExistence type="inferred from homology"/>
<dbReference type="GO" id="GO:0032267">
    <property type="term" value="F:tRNA(Ile)-lysidine synthase activity"/>
    <property type="evidence" value="ECO:0007669"/>
    <property type="project" value="UniProtKB-EC"/>
</dbReference>
<comment type="domain">
    <text evidence="6">The N-terminal region contains the highly conserved SGGXDS motif, predicted to be a P-loop motif involved in ATP binding.</text>
</comment>
<comment type="caution">
    <text evidence="9">The sequence shown here is derived from an EMBL/GenBank/DDBJ whole genome shotgun (WGS) entry which is preliminary data.</text>
</comment>
<evidence type="ECO:0000313" key="9">
    <source>
        <dbReference type="EMBL" id="MDK4289842.1"/>
    </source>
</evidence>
<sequence length="357" mass="37890">MRTALRGAVQRWRDEHGGNKHWADKHGTDERWADEHGGVEFVIAVSGGPDSLALAAAAAAEKLPAHVVSIDHGLQDGSRAVSEGAIGQVGQWGLSGQVVSVRVVGEPLEAAARHARYQALGDLAGDRPILLAHTGDDQAETLLLGLLRGKASAMGEMSDYQGHTLLRPLLGIRRAHTVGACRELGVAAWNDPHNTDEAFRRVAIRRQVLPLLDQIIGGDATAPLVRAAELLREDDDYLHTLTPKLERATAATEQCTEPATQPAEPSTEPATQQPPALEIAELGPPPLARRAIAKFLQRHGARVSASTLEASIAFIHDWHGQGAVSVGNGLELARQAGKLVLLHSSLGDDNQPSASST</sequence>
<dbReference type="NCBIfam" id="TIGR02432">
    <property type="entry name" value="lysidine_TilS_N"/>
    <property type="match status" value="1"/>
</dbReference>
<dbReference type="Pfam" id="PF01171">
    <property type="entry name" value="ATP_bind_3"/>
    <property type="match status" value="1"/>
</dbReference>
<evidence type="ECO:0000259" key="8">
    <source>
        <dbReference type="Pfam" id="PF01171"/>
    </source>
</evidence>
<organism evidence="9 10">
    <name type="scientific">Corynebacterium pseudodiphtheriticum</name>
    <dbReference type="NCBI Taxonomy" id="37637"/>
    <lineage>
        <taxon>Bacteria</taxon>
        <taxon>Bacillati</taxon>
        <taxon>Actinomycetota</taxon>
        <taxon>Actinomycetes</taxon>
        <taxon>Mycobacteriales</taxon>
        <taxon>Corynebacteriaceae</taxon>
        <taxon>Corynebacterium</taxon>
    </lineage>
</organism>
<accession>A0ABT7FWH2</accession>
<keyword evidence="4 6" id="KW-0067">ATP-binding</keyword>
<dbReference type="InterPro" id="IPR012795">
    <property type="entry name" value="tRNA_Ile_lys_synt_N"/>
</dbReference>
<comment type="catalytic activity">
    <reaction evidence="5 6">
        <text>cytidine(34) in tRNA(Ile2) + L-lysine + ATP = lysidine(34) in tRNA(Ile2) + AMP + diphosphate + H(+)</text>
        <dbReference type="Rhea" id="RHEA:43744"/>
        <dbReference type="Rhea" id="RHEA-COMP:10625"/>
        <dbReference type="Rhea" id="RHEA-COMP:10670"/>
        <dbReference type="ChEBI" id="CHEBI:15378"/>
        <dbReference type="ChEBI" id="CHEBI:30616"/>
        <dbReference type="ChEBI" id="CHEBI:32551"/>
        <dbReference type="ChEBI" id="CHEBI:33019"/>
        <dbReference type="ChEBI" id="CHEBI:82748"/>
        <dbReference type="ChEBI" id="CHEBI:83665"/>
        <dbReference type="ChEBI" id="CHEBI:456215"/>
        <dbReference type="EC" id="6.3.4.19"/>
    </reaction>
</comment>